<gene>
    <name evidence="3" type="ORF">RQM65_15165</name>
</gene>
<reference evidence="3 4" key="1">
    <citation type="submission" date="2023-09" db="EMBL/GenBank/DDBJ databases">
        <title>Novel taxa isolated from Blanes Bay.</title>
        <authorList>
            <person name="Rey-Velasco X."/>
            <person name="Lucena T."/>
        </authorList>
    </citation>
    <scope>NUCLEOTIDE SEQUENCE [LARGE SCALE GENOMIC DNA]</scope>
    <source>
        <strain evidence="3 4">S334</strain>
    </source>
</reference>
<feature type="domain" description="Outer membrane protein beta-barrel" evidence="2">
    <location>
        <begin position="25"/>
        <end position="174"/>
    </location>
</feature>
<evidence type="ECO:0000313" key="3">
    <source>
        <dbReference type="EMBL" id="MDT7830006.1"/>
    </source>
</evidence>
<organism evidence="3 4">
    <name type="scientific">Pricia mediterranea</name>
    <dbReference type="NCBI Taxonomy" id="3076079"/>
    <lineage>
        <taxon>Bacteria</taxon>
        <taxon>Pseudomonadati</taxon>
        <taxon>Bacteroidota</taxon>
        <taxon>Flavobacteriia</taxon>
        <taxon>Flavobacteriales</taxon>
        <taxon>Flavobacteriaceae</taxon>
        <taxon>Pricia</taxon>
    </lineage>
</organism>
<accession>A0ABU3L8D4</accession>
<proteinExistence type="predicted"/>
<sequence>MNFKLHAILAMILFGSAQVYAQSSQNFNASTDTGPVRFGAKAGLGFSTFSGDFADISPKLGFHFGGAAEIPAFSENFYLQPELLLSFQRTDIGIGNLNLTYLQLPLMTKYHITDEIAAEFGPQVGVLVGDNGDDLIAIERNTVDFGINVGAGYRMNDTIYFQLRFGLGVSKLFDNFNSRNRALSLGGVYYF</sequence>
<feature type="chain" id="PRO_5047415504" evidence="1">
    <location>
        <begin position="22"/>
        <end position="191"/>
    </location>
</feature>
<keyword evidence="4" id="KW-1185">Reference proteome</keyword>
<name>A0ABU3L8D4_9FLAO</name>
<comment type="caution">
    <text evidence="3">The sequence shown here is derived from an EMBL/GenBank/DDBJ whole genome shotgun (WGS) entry which is preliminary data.</text>
</comment>
<dbReference type="Pfam" id="PF13568">
    <property type="entry name" value="OMP_b-brl_2"/>
    <property type="match status" value="1"/>
</dbReference>
<dbReference type="RefSeq" id="WP_314016261.1">
    <property type="nucleotide sequence ID" value="NZ_JAVTTP010000001.1"/>
</dbReference>
<dbReference type="Proteomes" id="UP001250656">
    <property type="component" value="Unassembled WGS sequence"/>
</dbReference>
<protein>
    <submittedName>
        <fullName evidence="3">Porin family protein</fullName>
    </submittedName>
</protein>
<keyword evidence="1" id="KW-0732">Signal</keyword>
<evidence type="ECO:0000313" key="4">
    <source>
        <dbReference type="Proteomes" id="UP001250656"/>
    </source>
</evidence>
<feature type="signal peptide" evidence="1">
    <location>
        <begin position="1"/>
        <end position="21"/>
    </location>
</feature>
<dbReference type="EMBL" id="JAVTTP010000001">
    <property type="protein sequence ID" value="MDT7830006.1"/>
    <property type="molecule type" value="Genomic_DNA"/>
</dbReference>
<dbReference type="InterPro" id="IPR025665">
    <property type="entry name" value="Beta-barrel_OMP_2"/>
</dbReference>
<evidence type="ECO:0000259" key="2">
    <source>
        <dbReference type="Pfam" id="PF13568"/>
    </source>
</evidence>
<evidence type="ECO:0000256" key="1">
    <source>
        <dbReference type="SAM" id="SignalP"/>
    </source>
</evidence>